<evidence type="ECO:0000256" key="10">
    <source>
        <dbReference type="SAM" id="MobiDB-lite"/>
    </source>
</evidence>
<evidence type="ECO:0000256" key="6">
    <source>
        <dbReference type="ARBA" id="ARBA00022448"/>
    </source>
</evidence>
<comment type="subcellular location">
    <subcellularLocation>
        <location evidence="3">Cytoplasm</location>
    </subcellularLocation>
    <subcellularLocation>
        <location evidence="2">Nucleus</location>
    </subcellularLocation>
</comment>
<organism evidence="13 14">
    <name type="scientific">Phlebiopsis gigantea (strain 11061_1 CR5-6)</name>
    <name type="common">White-rot fungus</name>
    <name type="synonym">Peniophora gigantea</name>
    <dbReference type="NCBI Taxonomy" id="745531"/>
    <lineage>
        <taxon>Eukaryota</taxon>
        <taxon>Fungi</taxon>
        <taxon>Dikarya</taxon>
        <taxon>Basidiomycota</taxon>
        <taxon>Agaricomycotina</taxon>
        <taxon>Agaricomycetes</taxon>
        <taxon>Polyporales</taxon>
        <taxon>Phanerochaetaceae</taxon>
        <taxon>Phlebiopsis</taxon>
    </lineage>
</organism>
<dbReference type="PANTHER" id="PTHR13403">
    <property type="entry name" value="SNURPORTIN1 RNUT1 PROTEIN RNA, U TRANSPORTER 1"/>
    <property type="match status" value="1"/>
</dbReference>
<feature type="compositionally biased region" description="Basic and acidic residues" evidence="10">
    <location>
        <begin position="1"/>
        <end position="11"/>
    </location>
</feature>
<keyword evidence="7" id="KW-0963">Cytoplasm</keyword>
<dbReference type="GO" id="GO:0003723">
    <property type="term" value="F:RNA binding"/>
    <property type="evidence" value="ECO:0007669"/>
    <property type="project" value="UniProtKB-KW"/>
</dbReference>
<dbReference type="AlphaFoldDB" id="A0A0C3PRE9"/>
<evidence type="ECO:0000256" key="5">
    <source>
        <dbReference type="ARBA" id="ARBA00016034"/>
    </source>
</evidence>
<dbReference type="Pfam" id="PF21974">
    <property type="entry name" value="SPN1_m3Gcap_bd"/>
    <property type="match status" value="1"/>
</dbReference>
<comment type="similarity">
    <text evidence="4">Belongs to the snurportin family.</text>
</comment>
<dbReference type="OrthoDB" id="10003593at2759"/>
<evidence type="ECO:0000256" key="4">
    <source>
        <dbReference type="ARBA" id="ARBA00007540"/>
    </source>
</evidence>
<feature type="region of interest" description="Disordered" evidence="10">
    <location>
        <begin position="57"/>
        <end position="76"/>
    </location>
</feature>
<gene>
    <name evidence="13" type="ORF">PHLGIDRAFT_102326</name>
</gene>
<dbReference type="EMBL" id="KN840462">
    <property type="protein sequence ID" value="KIP09773.1"/>
    <property type="molecule type" value="Genomic_DNA"/>
</dbReference>
<dbReference type="GO" id="GO:0061015">
    <property type="term" value="P:snRNA import into nucleus"/>
    <property type="evidence" value="ECO:0007669"/>
    <property type="project" value="InterPro"/>
</dbReference>
<keyword evidence="9" id="KW-0539">Nucleus</keyword>
<evidence type="ECO:0000256" key="9">
    <source>
        <dbReference type="ARBA" id="ARBA00023242"/>
    </source>
</evidence>
<dbReference type="PANTHER" id="PTHR13403:SF6">
    <property type="entry name" value="SNURPORTIN-1"/>
    <property type="match status" value="1"/>
</dbReference>
<evidence type="ECO:0000259" key="12">
    <source>
        <dbReference type="Pfam" id="PF21974"/>
    </source>
</evidence>
<evidence type="ECO:0000256" key="3">
    <source>
        <dbReference type="ARBA" id="ARBA00004496"/>
    </source>
</evidence>
<keyword evidence="6" id="KW-0813">Transport</keyword>
<evidence type="ECO:0000313" key="14">
    <source>
        <dbReference type="Proteomes" id="UP000053257"/>
    </source>
</evidence>
<evidence type="ECO:0000256" key="1">
    <source>
        <dbReference type="ARBA" id="ARBA00003975"/>
    </source>
</evidence>
<dbReference type="InterPro" id="IPR024721">
    <property type="entry name" value="Snurportin-1_N"/>
</dbReference>
<protein>
    <recommendedName>
        <fullName evidence="5">Snurportin-1</fullName>
    </recommendedName>
</protein>
<feature type="region of interest" description="Disordered" evidence="10">
    <location>
        <begin position="95"/>
        <end position="142"/>
    </location>
</feature>
<dbReference type="HOGENOM" id="CLU_048922_0_0_1"/>
<keyword evidence="14" id="KW-1185">Reference proteome</keyword>
<feature type="domain" description="Snurportin-1 m3G cap-binding" evidence="12">
    <location>
        <begin position="175"/>
        <end position="288"/>
    </location>
</feature>
<dbReference type="STRING" id="745531.A0A0C3PRE9"/>
<evidence type="ECO:0000256" key="2">
    <source>
        <dbReference type="ARBA" id="ARBA00004123"/>
    </source>
</evidence>
<evidence type="ECO:0000256" key="8">
    <source>
        <dbReference type="ARBA" id="ARBA00022884"/>
    </source>
</evidence>
<comment type="function">
    <text evidence="1">Functions as an U snRNP-specific nuclear import adapter. Involved in the trimethylguanosine (m3G)-cap-dependent nuclear import of U snRNPs. Binds specifically to the terminal m3G-cap U snRNAs.</text>
</comment>
<feature type="compositionally biased region" description="Basic and acidic residues" evidence="10">
    <location>
        <begin position="34"/>
        <end position="48"/>
    </location>
</feature>
<dbReference type="InterPro" id="IPR047857">
    <property type="entry name" value="Snurportin1_C"/>
</dbReference>
<accession>A0A0C3PRE9</accession>
<evidence type="ECO:0000313" key="13">
    <source>
        <dbReference type="EMBL" id="KIP09773.1"/>
    </source>
</evidence>
<keyword evidence="8" id="KW-0694">RNA-binding</keyword>
<dbReference type="Pfam" id="PF11538">
    <property type="entry name" value="Snurportin1"/>
    <property type="match status" value="1"/>
</dbReference>
<proteinExistence type="inferred from homology"/>
<sequence>MSHNASNDRKASYKVPPAAVRDASTSQEARRKKALEEQKRRRAERFDSSRQLDFFADLTLGASDDEEENATNEPMREGVAQFASLLPSTSSVPAIEPGSFAAEPQGPVLDSLPMSFGGPKKKGKNKRKAKSRAPKVQSSKPNNKWADKCMYAELLEMTEDTNMKDFDDGVDADGLPSDIETAWVALTPVPLGKRCLAITHAPSGIAGLVPNTTLRSRVLGKSLMKPFPSAIPPHTVLDCILDEHWQNNGILHVLDVVKWKGQDIADCETPFRFWWRDTRLAELPSFPPPSADSEPSSSQYRFSYPTTLLPVPYHTNLSLLHLSSVLIPLSRSTRSVPISVPIHVLTSGADDTSGMNVEQADASTRVDLKSEEATINSDGMLLYVAQATYEPGTSPLSLWVPVRAYAGDRSSTQEVPIGSFQTTREGPLDIFERLVHKRLAQDSYASNMAMES</sequence>
<dbReference type="Gene3D" id="3.30.470.30">
    <property type="entry name" value="DNA ligase/mRNA capping enzyme"/>
    <property type="match status" value="1"/>
</dbReference>
<feature type="region of interest" description="Disordered" evidence="10">
    <location>
        <begin position="1"/>
        <end position="48"/>
    </location>
</feature>
<evidence type="ECO:0000256" key="7">
    <source>
        <dbReference type="ARBA" id="ARBA00022490"/>
    </source>
</evidence>
<feature type="domain" description="Snurportin-1 N-terminal" evidence="11">
    <location>
        <begin position="22"/>
        <end position="50"/>
    </location>
</feature>
<evidence type="ECO:0000259" key="11">
    <source>
        <dbReference type="Pfam" id="PF11538"/>
    </source>
</evidence>
<reference evidence="13 14" key="1">
    <citation type="journal article" date="2014" name="PLoS Genet.">
        <title>Analysis of the Phlebiopsis gigantea genome, transcriptome and secretome provides insight into its pioneer colonization strategies of wood.</title>
        <authorList>
            <person name="Hori C."/>
            <person name="Ishida T."/>
            <person name="Igarashi K."/>
            <person name="Samejima M."/>
            <person name="Suzuki H."/>
            <person name="Master E."/>
            <person name="Ferreira P."/>
            <person name="Ruiz-Duenas F.J."/>
            <person name="Held B."/>
            <person name="Canessa P."/>
            <person name="Larrondo L.F."/>
            <person name="Schmoll M."/>
            <person name="Druzhinina I.S."/>
            <person name="Kubicek C.P."/>
            <person name="Gaskell J.A."/>
            <person name="Kersten P."/>
            <person name="St John F."/>
            <person name="Glasner J."/>
            <person name="Sabat G."/>
            <person name="Splinter BonDurant S."/>
            <person name="Syed K."/>
            <person name="Yadav J."/>
            <person name="Mgbeahuruike A.C."/>
            <person name="Kovalchuk A."/>
            <person name="Asiegbu F.O."/>
            <person name="Lackner G."/>
            <person name="Hoffmeister D."/>
            <person name="Rencoret J."/>
            <person name="Gutierrez A."/>
            <person name="Sun H."/>
            <person name="Lindquist E."/>
            <person name="Barry K."/>
            <person name="Riley R."/>
            <person name="Grigoriev I.V."/>
            <person name="Henrissat B."/>
            <person name="Kues U."/>
            <person name="Berka R.M."/>
            <person name="Martinez A.T."/>
            <person name="Covert S.F."/>
            <person name="Blanchette R.A."/>
            <person name="Cullen D."/>
        </authorList>
    </citation>
    <scope>NUCLEOTIDE SEQUENCE [LARGE SCALE GENOMIC DNA]</scope>
    <source>
        <strain evidence="13 14">11061_1 CR5-6</strain>
    </source>
</reference>
<dbReference type="GO" id="GO:0005737">
    <property type="term" value="C:cytoplasm"/>
    <property type="evidence" value="ECO:0007669"/>
    <property type="project" value="UniProtKB-SubCell"/>
</dbReference>
<feature type="compositionally biased region" description="Basic residues" evidence="10">
    <location>
        <begin position="119"/>
        <end position="133"/>
    </location>
</feature>
<dbReference type="Proteomes" id="UP000053257">
    <property type="component" value="Unassembled WGS sequence"/>
</dbReference>
<name>A0A0C3PRE9_PHLG1</name>
<dbReference type="GO" id="GO:0005634">
    <property type="term" value="C:nucleus"/>
    <property type="evidence" value="ECO:0007669"/>
    <property type="project" value="UniProtKB-SubCell"/>
</dbReference>
<dbReference type="InterPro" id="IPR017336">
    <property type="entry name" value="Snurportin-1"/>
</dbReference>